<dbReference type="PROSITE" id="PS50943">
    <property type="entry name" value="HTH_CROC1"/>
    <property type="match status" value="1"/>
</dbReference>
<dbReference type="SMART" id="SM00530">
    <property type="entry name" value="HTH_XRE"/>
    <property type="match status" value="1"/>
</dbReference>
<dbReference type="AlphaFoldDB" id="A0A1L3LSQ7"/>
<dbReference type="Gene3D" id="1.10.260.40">
    <property type="entry name" value="lambda repressor-like DNA-binding domains"/>
    <property type="match status" value="1"/>
</dbReference>
<evidence type="ECO:0000259" key="1">
    <source>
        <dbReference type="PROSITE" id="PS50943"/>
    </source>
</evidence>
<dbReference type="Pfam" id="PF01381">
    <property type="entry name" value="HTH_3"/>
    <property type="match status" value="1"/>
</dbReference>
<feature type="domain" description="HTH cro/C1-type" evidence="1">
    <location>
        <begin position="25"/>
        <end position="79"/>
    </location>
</feature>
<keyword evidence="2" id="KW-0614">Plasmid</keyword>
<dbReference type="InterPro" id="IPR010982">
    <property type="entry name" value="Lambda_DNA-bd_dom_sf"/>
</dbReference>
<proteinExistence type="predicted"/>
<accession>A0A1L3LSQ7</accession>
<geneLocation type="plasmid" evidence="2 3">
    <name>A</name>
</geneLocation>
<evidence type="ECO:0000313" key="2">
    <source>
        <dbReference type="EMBL" id="APG93119.1"/>
    </source>
</evidence>
<dbReference type="GO" id="GO:0003677">
    <property type="term" value="F:DNA binding"/>
    <property type="evidence" value="ECO:0007669"/>
    <property type="project" value="InterPro"/>
</dbReference>
<reference evidence="2 3" key="1">
    <citation type="submission" date="2015-10" db="EMBL/GenBank/DDBJ databases">
        <title>Genomic differences between typical nodule nitrogen-fixing rhizobial strains and those coming from bean seeds.</title>
        <authorList>
            <person name="Peralta H."/>
            <person name="Aguilar-Vera A."/>
            <person name="Diaz R."/>
            <person name="Mora Y."/>
            <person name="Martinez-Batallar G."/>
            <person name="Salazar E."/>
            <person name="Vargas-Lagunas C."/>
            <person name="Encarnacion S."/>
            <person name="Girard L."/>
            <person name="Mora J."/>
        </authorList>
    </citation>
    <scope>NUCLEOTIDE SEQUENCE [LARGE SCALE GENOMIC DNA]</scope>
    <source>
        <strain evidence="2 3">CFNEI 73</strain>
        <plasmid evidence="2 3">A</plasmid>
    </source>
</reference>
<dbReference type="KEGG" id="same:SAMCFNEI73_pA0142"/>
<evidence type="ECO:0000313" key="3">
    <source>
        <dbReference type="Proteomes" id="UP000182306"/>
    </source>
</evidence>
<gene>
    <name evidence="2" type="ORF">SAMCFNEI73_pA0142</name>
</gene>
<dbReference type="InterPro" id="IPR001387">
    <property type="entry name" value="Cro/C1-type_HTH"/>
</dbReference>
<name>A0A1L3LSQ7_9HYPH</name>
<sequence>MYRLPPPDGRITLSAALEENICASIREARERRNLSRSKLAPLLGLSEAVYARYETSVSRLTVGRLIHLCEVLGASPEELLAPAALYLWGENQTKVDLLLACIDKLRAFDDEILQDVFSLLNRLGETGRSGRGGNGAASAAPLLAPGR</sequence>
<protein>
    <submittedName>
        <fullName evidence="2">Transcriptional regulator</fullName>
    </submittedName>
</protein>
<keyword evidence="3" id="KW-1185">Reference proteome</keyword>
<dbReference type="EMBL" id="CP013108">
    <property type="protein sequence ID" value="APG93119.1"/>
    <property type="molecule type" value="Genomic_DNA"/>
</dbReference>
<dbReference type="Proteomes" id="UP000182306">
    <property type="component" value="Plasmid A"/>
</dbReference>
<organism evidence="2 3">
    <name type="scientific">Sinorhizobium americanum</name>
    <dbReference type="NCBI Taxonomy" id="194963"/>
    <lineage>
        <taxon>Bacteria</taxon>
        <taxon>Pseudomonadati</taxon>
        <taxon>Pseudomonadota</taxon>
        <taxon>Alphaproteobacteria</taxon>
        <taxon>Hyphomicrobiales</taxon>
        <taxon>Rhizobiaceae</taxon>
        <taxon>Sinorhizobium/Ensifer group</taxon>
        <taxon>Sinorhizobium</taxon>
    </lineage>
</organism>
<dbReference type="SUPFAM" id="SSF47413">
    <property type="entry name" value="lambda repressor-like DNA-binding domains"/>
    <property type="match status" value="1"/>
</dbReference>
<dbReference type="CDD" id="cd00093">
    <property type="entry name" value="HTH_XRE"/>
    <property type="match status" value="1"/>
</dbReference>